<dbReference type="EMBL" id="JH668380">
    <property type="protein sequence ID" value="KAG6449865.1"/>
    <property type="molecule type" value="Genomic_DNA"/>
</dbReference>
<dbReference type="GO" id="GO:0051260">
    <property type="term" value="P:protein homooligomerization"/>
    <property type="evidence" value="ECO:0007669"/>
    <property type="project" value="InterPro"/>
</dbReference>
<organism evidence="2 3">
    <name type="scientific">Manduca sexta</name>
    <name type="common">Tobacco hawkmoth</name>
    <name type="synonym">Tobacco hornworm</name>
    <dbReference type="NCBI Taxonomy" id="7130"/>
    <lineage>
        <taxon>Eukaryota</taxon>
        <taxon>Metazoa</taxon>
        <taxon>Ecdysozoa</taxon>
        <taxon>Arthropoda</taxon>
        <taxon>Hexapoda</taxon>
        <taxon>Insecta</taxon>
        <taxon>Pterygota</taxon>
        <taxon>Neoptera</taxon>
        <taxon>Endopterygota</taxon>
        <taxon>Lepidoptera</taxon>
        <taxon>Glossata</taxon>
        <taxon>Ditrysia</taxon>
        <taxon>Bombycoidea</taxon>
        <taxon>Sphingidae</taxon>
        <taxon>Sphinginae</taxon>
        <taxon>Sphingini</taxon>
        <taxon>Manduca</taxon>
    </lineage>
</organism>
<dbReference type="OrthoDB" id="9989223at2759"/>
<protein>
    <recommendedName>
        <fullName evidence="1">BTB domain-containing protein</fullName>
    </recommendedName>
</protein>
<dbReference type="InterPro" id="IPR051082">
    <property type="entry name" value="Pentapeptide-BTB/POZ_domain"/>
</dbReference>
<evidence type="ECO:0000313" key="2">
    <source>
        <dbReference type="EMBL" id="KAG6449865.1"/>
    </source>
</evidence>
<dbReference type="SUPFAM" id="SSF141571">
    <property type="entry name" value="Pentapeptide repeat-like"/>
    <property type="match status" value="1"/>
</dbReference>
<evidence type="ECO:0000259" key="1">
    <source>
        <dbReference type="PROSITE" id="PS50097"/>
    </source>
</evidence>
<dbReference type="Pfam" id="PF11834">
    <property type="entry name" value="KHA"/>
    <property type="match status" value="1"/>
</dbReference>
<proteinExistence type="predicted"/>
<dbReference type="SMART" id="SM00225">
    <property type="entry name" value="BTB"/>
    <property type="match status" value="1"/>
</dbReference>
<evidence type="ECO:0000313" key="3">
    <source>
        <dbReference type="Proteomes" id="UP000791440"/>
    </source>
</evidence>
<dbReference type="PANTHER" id="PTHR14136">
    <property type="entry name" value="BTB_POZ DOMAIN-CONTAINING PROTEIN KCTD9"/>
    <property type="match status" value="1"/>
</dbReference>
<reference evidence="2" key="2">
    <citation type="submission" date="2020-12" db="EMBL/GenBank/DDBJ databases">
        <authorList>
            <person name="Kanost M."/>
        </authorList>
    </citation>
    <scope>NUCLEOTIDE SEQUENCE</scope>
</reference>
<dbReference type="Pfam" id="PF02214">
    <property type="entry name" value="BTB_2"/>
    <property type="match status" value="1"/>
</dbReference>
<accession>A0A921Z309</accession>
<dbReference type="InterPro" id="IPR003131">
    <property type="entry name" value="T1-type_BTB"/>
</dbReference>
<dbReference type="Pfam" id="PF00805">
    <property type="entry name" value="Pentapeptide"/>
    <property type="match status" value="4"/>
</dbReference>
<feature type="domain" description="BTB" evidence="1">
    <location>
        <begin position="97"/>
        <end position="171"/>
    </location>
</feature>
<dbReference type="InterPro" id="IPR021789">
    <property type="entry name" value="KHA_dom"/>
</dbReference>
<dbReference type="PROSITE" id="PS50097">
    <property type="entry name" value="BTB"/>
    <property type="match status" value="1"/>
</dbReference>
<dbReference type="Gene3D" id="3.30.710.10">
    <property type="entry name" value="Potassium Channel Kv1.1, Chain A"/>
    <property type="match status" value="1"/>
</dbReference>
<dbReference type="InterPro" id="IPR000210">
    <property type="entry name" value="BTB/POZ_dom"/>
</dbReference>
<sequence>MKRVYVYKDRSEENGKVIAVEETMESLKSQVIKHFQMKEENVRLYTANGCELLDVRVVRDEEKLYINVEIKNAGDKIDVAMKKMDLSDKSKSVSDWITLNVGGQHFTTSRSTLLAKEPLSMLARMFADDNNMYLMNPSITDSTGAYLIDRSPVYFEPILNYLRHGNVILDKHVNPKGVIEEAIFYGIESMIPHLSKLVDEPNSSSGSDRPLTRMDVARSIIMTPTNSELRFQGVNLAGADLNRLDLKYINFKYACLSRCNLSGANLSHCCLERADLSHANLEGTQLLGVKALCANMEGANLKGCNMEDPAGSRAVLEGVNLKGANLEGSNMAGVNLRVATLKNANLQNCDLRAAVLAGADLECCDLSGSDLHEANLRGANLKDAAFELMLTPLHMSQTIR</sequence>
<dbReference type="SUPFAM" id="SSF54695">
    <property type="entry name" value="POZ domain"/>
    <property type="match status" value="1"/>
</dbReference>
<reference evidence="2" key="1">
    <citation type="journal article" date="2016" name="Insect Biochem. Mol. Biol.">
        <title>Multifaceted biological insights from a draft genome sequence of the tobacco hornworm moth, Manduca sexta.</title>
        <authorList>
            <person name="Kanost M.R."/>
            <person name="Arrese E.L."/>
            <person name="Cao X."/>
            <person name="Chen Y.R."/>
            <person name="Chellapilla S."/>
            <person name="Goldsmith M.R."/>
            <person name="Grosse-Wilde E."/>
            <person name="Heckel D.G."/>
            <person name="Herndon N."/>
            <person name="Jiang H."/>
            <person name="Papanicolaou A."/>
            <person name="Qu J."/>
            <person name="Soulages J.L."/>
            <person name="Vogel H."/>
            <person name="Walters J."/>
            <person name="Waterhouse R.M."/>
            <person name="Ahn S.J."/>
            <person name="Almeida F.C."/>
            <person name="An C."/>
            <person name="Aqrawi P."/>
            <person name="Bretschneider A."/>
            <person name="Bryant W.B."/>
            <person name="Bucks S."/>
            <person name="Chao H."/>
            <person name="Chevignon G."/>
            <person name="Christen J.M."/>
            <person name="Clarke D.F."/>
            <person name="Dittmer N.T."/>
            <person name="Ferguson L.C.F."/>
            <person name="Garavelou S."/>
            <person name="Gordon K.H.J."/>
            <person name="Gunaratna R.T."/>
            <person name="Han Y."/>
            <person name="Hauser F."/>
            <person name="He Y."/>
            <person name="Heidel-Fischer H."/>
            <person name="Hirsh A."/>
            <person name="Hu Y."/>
            <person name="Jiang H."/>
            <person name="Kalra D."/>
            <person name="Klinner C."/>
            <person name="Konig C."/>
            <person name="Kovar C."/>
            <person name="Kroll A.R."/>
            <person name="Kuwar S.S."/>
            <person name="Lee S.L."/>
            <person name="Lehman R."/>
            <person name="Li K."/>
            <person name="Li Z."/>
            <person name="Liang H."/>
            <person name="Lovelace S."/>
            <person name="Lu Z."/>
            <person name="Mansfield J.H."/>
            <person name="McCulloch K.J."/>
            <person name="Mathew T."/>
            <person name="Morton B."/>
            <person name="Muzny D.M."/>
            <person name="Neunemann D."/>
            <person name="Ongeri F."/>
            <person name="Pauchet Y."/>
            <person name="Pu L.L."/>
            <person name="Pyrousis I."/>
            <person name="Rao X.J."/>
            <person name="Redding A."/>
            <person name="Roesel C."/>
            <person name="Sanchez-Gracia A."/>
            <person name="Schaack S."/>
            <person name="Shukla A."/>
            <person name="Tetreau G."/>
            <person name="Wang Y."/>
            <person name="Xiong G.H."/>
            <person name="Traut W."/>
            <person name="Walsh T.K."/>
            <person name="Worley K.C."/>
            <person name="Wu D."/>
            <person name="Wu W."/>
            <person name="Wu Y.Q."/>
            <person name="Zhang X."/>
            <person name="Zou Z."/>
            <person name="Zucker H."/>
            <person name="Briscoe A.D."/>
            <person name="Burmester T."/>
            <person name="Clem R.J."/>
            <person name="Feyereisen R."/>
            <person name="Grimmelikhuijzen C.J.P."/>
            <person name="Hamodrakas S.J."/>
            <person name="Hansson B.S."/>
            <person name="Huguet E."/>
            <person name="Jermiin L.S."/>
            <person name="Lan Q."/>
            <person name="Lehman H.K."/>
            <person name="Lorenzen M."/>
            <person name="Merzendorfer H."/>
            <person name="Michalopoulos I."/>
            <person name="Morton D.B."/>
            <person name="Muthukrishnan S."/>
            <person name="Oakeshott J.G."/>
            <person name="Palmer W."/>
            <person name="Park Y."/>
            <person name="Passarelli A.L."/>
            <person name="Rozas J."/>
            <person name="Schwartz L.M."/>
            <person name="Smith W."/>
            <person name="Southgate A."/>
            <person name="Vilcinskas A."/>
            <person name="Vogt R."/>
            <person name="Wang P."/>
            <person name="Werren J."/>
            <person name="Yu X.Q."/>
            <person name="Zhou J.J."/>
            <person name="Brown S.J."/>
            <person name="Scherer S.E."/>
            <person name="Richards S."/>
            <person name="Blissard G.W."/>
        </authorList>
    </citation>
    <scope>NUCLEOTIDE SEQUENCE</scope>
</reference>
<keyword evidence="3" id="KW-1185">Reference proteome</keyword>
<gene>
    <name evidence="2" type="ORF">O3G_MSEX006300</name>
</gene>
<dbReference type="FunFam" id="2.160.20.80:FF:000002">
    <property type="entry name" value="Potassium channel tetramerization domain-containing 9a"/>
    <property type="match status" value="1"/>
</dbReference>
<comment type="caution">
    <text evidence="2">The sequence shown here is derived from an EMBL/GenBank/DDBJ whole genome shotgun (WGS) entry which is preliminary data.</text>
</comment>
<dbReference type="InterPro" id="IPR011333">
    <property type="entry name" value="SKP1/BTB/POZ_sf"/>
</dbReference>
<dbReference type="AlphaFoldDB" id="A0A921Z309"/>
<dbReference type="Gene3D" id="2.160.20.80">
    <property type="entry name" value="E3 ubiquitin-protein ligase SopA"/>
    <property type="match status" value="1"/>
</dbReference>
<name>A0A921Z309_MANSE</name>
<dbReference type="InterPro" id="IPR001646">
    <property type="entry name" value="5peptide_repeat"/>
</dbReference>
<dbReference type="PANTHER" id="PTHR14136:SF17">
    <property type="entry name" value="BTB_POZ DOMAIN-CONTAINING PROTEIN KCTD9"/>
    <property type="match status" value="1"/>
</dbReference>
<dbReference type="CDD" id="cd18368">
    <property type="entry name" value="BTB_POZ_KCTD9"/>
    <property type="match status" value="1"/>
</dbReference>
<dbReference type="Proteomes" id="UP000791440">
    <property type="component" value="Unassembled WGS sequence"/>
</dbReference>